<evidence type="ECO:0000313" key="5">
    <source>
        <dbReference type="Proteomes" id="UP000522688"/>
    </source>
</evidence>
<evidence type="ECO:0000313" key="4">
    <source>
        <dbReference type="Proteomes" id="UP000321154"/>
    </source>
</evidence>
<keyword evidence="1" id="KW-1133">Transmembrane helix</keyword>
<evidence type="ECO:0000313" key="2">
    <source>
        <dbReference type="EMBL" id="GEK82197.1"/>
    </source>
</evidence>
<sequence>MKSNSPFGRALFLISIVVAIGIVVVMWTVIPDVPLIGRVLFTVFAAGNVLWNARLAYGSDRDR</sequence>
<keyword evidence="4" id="KW-1185">Reference proteome</keyword>
<organism evidence="3 5">
    <name type="scientific">Frigoribacterium faeni</name>
    <dbReference type="NCBI Taxonomy" id="145483"/>
    <lineage>
        <taxon>Bacteria</taxon>
        <taxon>Bacillati</taxon>
        <taxon>Actinomycetota</taxon>
        <taxon>Actinomycetes</taxon>
        <taxon>Micrococcales</taxon>
        <taxon>Microbacteriaceae</taxon>
        <taxon>Frigoribacterium</taxon>
    </lineage>
</organism>
<feature type="transmembrane region" description="Helical" evidence="1">
    <location>
        <begin position="36"/>
        <end position="57"/>
    </location>
</feature>
<comment type="caution">
    <text evidence="3">The sequence shown here is derived from an EMBL/GenBank/DDBJ whole genome shotgun (WGS) entry which is preliminary data.</text>
</comment>
<evidence type="ECO:0000313" key="3">
    <source>
        <dbReference type="EMBL" id="MBA8813829.1"/>
    </source>
</evidence>
<keyword evidence="1" id="KW-0812">Transmembrane</keyword>
<reference evidence="3 5" key="2">
    <citation type="submission" date="2020-07" db="EMBL/GenBank/DDBJ databases">
        <title>Sequencing the genomes of 1000 actinobacteria strains.</title>
        <authorList>
            <person name="Klenk H.-P."/>
        </authorList>
    </citation>
    <scope>NUCLEOTIDE SEQUENCE [LARGE SCALE GENOMIC DNA]</scope>
    <source>
        <strain evidence="3 5">DSM 10309</strain>
    </source>
</reference>
<dbReference type="EMBL" id="JACGWW010000002">
    <property type="protein sequence ID" value="MBA8813829.1"/>
    <property type="molecule type" value="Genomic_DNA"/>
</dbReference>
<dbReference type="AlphaFoldDB" id="A0A7W3JJC7"/>
<feature type="transmembrane region" description="Helical" evidence="1">
    <location>
        <begin position="12"/>
        <end position="30"/>
    </location>
</feature>
<reference evidence="2 4" key="1">
    <citation type="submission" date="2019-07" db="EMBL/GenBank/DDBJ databases">
        <title>Whole genome shotgun sequence of Frigoribacterium faeni NBRC 103066.</title>
        <authorList>
            <person name="Hosoyama A."/>
            <person name="Uohara A."/>
            <person name="Ohji S."/>
            <person name="Ichikawa N."/>
        </authorList>
    </citation>
    <scope>NUCLEOTIDE SEQUENCE [LARGE SCALE GENOMIC DNA]</scope>
    <source>
        <strain evidence="2 4">NBRC 103066</strain>
    </source>
</reference>
<dbReference type="Proteomes" id="UP000522688">
    <property type="component" value="Unassembled WGS sequence"/>
</dbReference>
<accession>A0A7W3JJC7</accession>
<dbReference type="OrthoDB" id="9966292at2"/>
<proteinExistence type="predicted"/>
<gene>
    <name evidence="3" type="ORF">FB463_002078</name>
    <name evidence="2" type="ORF">FFA01_05060</name>
</gene>
<dbReference type="RefSeq" id="WP_146852648.1">
    <property type="nucleotide sequence ID" value="NZ_BAAAHR010000003.1"/>
</dbReference>
<evidence type="ECO:0000256" key="1">
    <source>
        <dbReference type="SAM" id="Phobius"/>
    </source>
</evidence>
<protein>
    <submittedName>
        <fullName evidence="3">Uncharacterized protein</fullName>
    </submittedName>
</protein>
<dbReference type="Proteomes" id="UP000321154">
    <property type="component" value="Unassembled WGS sequence"/>
</dbReference>
<dbReference type="EMBL" id="BJUV01000003">
    <property type="protein sequence ID" value="GEK82197.1"/>
    <property type="molecule type" value="Genomic_DNA"/>
</dbReference>
<name>A0A7W3JJC7_9MICO</name>
<keyword evidence="1" id="KW-0472">Membrane</keyword>